<reference evidence="2 3" key="1">
    <citation type="submission" date="2019-03" db="EMBL/GenBank/DDBJ databases">
        <authorList>
            <person name="Sebastian G."/>
            <person name="Baumann P."/>
            <person name="Ruckert C."/>
            <person name="Kalinowski J."/>
            <person name="Nebel B."/>
            <person name="Takors R."/>
            <person name="Blombach B."/>
        </authorList>
    </citation>
    <scope>NUCLEOTIDE SEQUENCE [LARGE SCALE GENOMIC DNA]</scope>
    <source>
        <strain evidence="2 3">DSM 1084</strain>
    </source>
</reference>
<protein>
    <recommendedName>
        <fullName evidence="4">DUF3489 domain-containing protein</fullName>
    </recommendedName>
</protein>
<sequence>MKRKPSPSSKTSSAKPARAASGTRTKAAAATKPVVKRVKPAPAQTPEIATTKQSQLITLLRSAAGASMEQMMALTGWQSHTVRGMLSGSLRKRLGLDVQCQRVDGVHLYRIVEAAAA</sequence>
<name>A0A4P6WYG9_HYDPS</name>
<keyword evidence="3" id="KW-1185">Reference proteome</keyword>
<feature type="compositionally biased region" description="Low complexity" evidence="1">
    <location>
        <begin position="1"/>
        <end position="33"/>
    </location>
</feature>
<dbReference type="Proteomes" id="UP000293912">
    <property type="component" value="Chromosome"/>
</dbReference>
<evidence type="ECO:0008006" key="4">
    <source>
        <dbReference type="Google" id="ProtNLM"/>
    </source>
</evidence>
<proteinExistence type="predicted"/>
<dbReference type="Pfam" id="PF11994">
    <property type="entry name" value="DUF3489"/>
    <property type="match status" value="1"/>
</dbReference>
<dbReference type="EMBL" id="CP037867">
    <property type="protein sequence ID" value="QBM29162.1"/>
    <property type="molecule type" value="Genomic_DNA"/>
</dbReference>
<dbReference type="InterPro" id="IPR021880">
    <property type="entry name" value="DUF3489"/>
</dbReference>
<evidence type="ECO:0000313" key="2">
    <source>
        <dbReference type="EMBL" id="QBM29162.1"/>
    </source>
</evidence>
<dbReference type="KEGG" id="hpse:HPF_15830"/>
<gene>
    <name evidence="2" type="ORF">HPF_15830</name>
</gene>
<accession>A0A4P6WYG9</accession>
<feature type="region of interest" description="Disordered" evidence="1">
    <location>
        <begin position="1"/>
        <end position="47"/>
    </location>
</feature>
<evidence type="ECO:0000313" key="3">
    <source>
        <dbReference type="Proteomes" id="UP000293912"/>
    </source>
</evidence>
<dbReference type="AlphaFoldDB" id="A0A4P6WYG9"/>
<evidence type="ECO:0000256" key="1">
    <source>
        <dbReference type="SAM" id="MobiDB-lite"/>
    </source>
</evidence>
<organism evidence="2 3">
    <name type="scientific">Hydrogenophaga pseudoflava</name>
    <name type="common">Pseudomonas carboxydoflava</name>
    <dbReference type="NCBI Taxonomy" id="47421"/>
    <lineage>
        <taxon>Bacteria</taxon>
        <taxon>Pseudomonadati</taxon>
        <taxon>Pseudomonadota</taxon>
        <taxon>Betaproteobacteria</taxon>
        <taxon>Burkholderiales</taxon>
        <taxon>Comamonadaceae</taxon>
        <taxon>Hydrogenophaga</taxon>
    </lineage>
</organism>
<dbReference type="RefSeq" id="WP_133157147.1">
    <property type="nucleotide sequence ID" value="NZ_CP037867.1"/>
</dbReference>